<organism evidence="1 2">
    <name type="scientific">Lautropia mirabilis ATCC 51599</name>
    <dbReference type="NCBI Taxonomy" id="887898"/>
    <lineage>
        <taxon>Bacteria</taxon>
        <taxon>Pseudomonadati</taxon>
        <taxon>Pseudomonadota</taxon>
        <taxon>Betaproteobacteria</taxon>
        <taxon>Burkholderiales</taxon>
        <taxon>Burkholderiaceae</taxon>
        <taxon>Lautropia</taxon>
    </lineage>
</organism>
<accession>E7RTW5</accession>
<dbReference type="AlphaFoldDB" id="E7RTW5"/>
<keyword evidence="2" id="KW-1185">Reference proteome</keyword>
<name>E7RTW5_9BURK</name>
<dbReference type="EMBL" id="AEQP01000001">
    <property type="protein sequence ID" value="EFV96201.1"/>
    <property type="molecule type" value="Genomic_DNA"/>
</dbReference>
<evidence type="ECO:0000313" key="1">
    <source>
        <dbReference type="EMBL" id="EFV96201.1"/>
    </source>
</evidence>
<dbReference type="HOGENOM" id="CLU_3081263_0_0_4"/>
<evidence type="ECO:0000313" key="2">
    <source>
        <dbReference type="Proteomes" id="UP000011021"/>
    </source>
</evidence>
<comment type="caution">
    <text evidence="1">The sequence shown here is derived from an EMBL/GenBank/DDBJ whole genome shotgun (WGS) entry which is preliminary data.</text>
</comment>
<protein>
    <submittedName>
        <fullName evidence="1">Uncharacterized protein</fullName>
    </submittedName>
</protein>
<dbReference type="Proteomes" id="UP000011021">
    <property type="component" value="Unassembled WGS sequence"/>
</dbReference>
<sequence length="52" mass="5613">MSLFSRNGDFLSHRLNSSLVGFLPGLRSGLFYGGVIPSMGQPDAFTDRPVTP</sequence>
<proteinExistence type="predicted"/>
<reference evidence="1 2" key="1">
    <citation type="submission" date="2010-12" db="EMBL/GenBank/DDBJ databases">
        <authorList>
            <person name="Muzny D."/>
            <person name="Qin X."/>
            <person name="Deng J."/>
            <person name="Jiang H."/>
            <person name="Liu Y."/>
            <person name="Qu J."/>
            <person name="Song X.-Z."/>
            <person name="Zhang L."/>
            <person name="Thornton R."/>
            <person name="Coyle M."/>
            <person name="Francisco L."/>
            <person name="Jackson L."/>
            <person name="Javaid M."/>
            <person name="Korchina V."/>
            <person name="Kovar C."/>
            <person name="Mata R."/>
            <person name="Mathew T."/>
            <person name="Ngo R."/>
            <person name="Nguyen L."/>
            <person name="Nguyen N."/>
            <person name="Okwuonu G."/>
            <person name="Ongeri F."/>
            <person name="Pham C."/>
            <person name="Simmons D."/>
            <person name="Wilczek-Boney K."/>
            <person name="Hale W."/>
            <person name="Jakkamsetti A."/>
            <person name="Pham P."/>
            <person name="Ruth R."/>
            <person name="San Lucas F."/>
            <person name="Warren J."/>
            <person name="Zhang J."/>
            <person name="Zhao Z."/>
            <person name="Zhou C."/>
            <person name="Zhu D."/>
            <person name="Lee S."/>
            <person name="Bess C."/>
            <person name="Blankenburg K."/>
            <person name="Forbes L."/>
            <person name="Fu Q."/>
            <person name="Gubbala S."/>
            <person name="Hirani K."/>
            <person name="Jayaseelan J.C."/>
            <person name="Lara F."/>
            <person name="Munidasa M."/>
            <person name="Palculict T."/>
            <person name="Patil S."/>
            <person name="Pu L.-L."/>
            <person name="Saada N."/>
            <person name="Tang L."/>
            <person name="Weissenberger G."/>
            <person name="Zhu Y."/>
            <person name="Hemphill L."/>
            <person name="Shang Y."/>
            <person name="Youmans B."/>
            <person name="Ayvaz T."/>
            <person name="Ross M."/>
            <person name="Santibanez J."/>
            <person name="Aqrawi P."/>
            <person name="Gross S."/>
            <person name="Joshi V."/>
            <person name="Fowler G."/>
            <person name="Nazareth L."/>
            <person name="Reid J."/>
            <person name="Worley K."/>
            <person name="Petrosino J."/>
            <person name="Highlander S."/>
            <person name="Gibbs R."/>
        </authorList>
    </citation>
    <scope>NUCLEOTIDE SEQUENCE [LARGE SCALE GENOMIC DNA]</scope>
    <source>
        <strain evidence="1 2">ATCC 51599</strain>
    </source>
</reference>
<gene>
    <name evidence="1" type="ORF">HMPREF0551_0384</name>
</gene>